<dbReference type="SUPFAM" id="SSF102114">
    <property type="entry name" value="Radical SAM enzymes"/>
    <property type="match status" value="1"/>
</dbReference>
<sequence>MRFAQIEIVLQEVPGEVSICFSITGCPLHCDGCHSPYLWKKTNGELLTTTLFRDILLQYKGFATCVLFMGGEWEPQQLEKLLKIAKIDGYKTCLYSGYESIPQFLKQQLTYIKTGAWNKNLKGLDHPNTNQKFTEVATGKNLNHLFIRP</sequence>
<reference evidence="1 2" key="1">
    <citation type="submission" date="2013-04" db="EMBL/GenBank/DDBJ databases">
        <title>Zunongwangia sp. 22II14-10F7 Genome Sequencing.</title>
        <authorList>
            <person name="Lai Q."/>
            <person name="Shao Z."/>
        </authorList>
    </citation>
    <scope>NUCLEOTIDE SEQUENCE [LARGE SCALE GENOMIC DNA]</scope>
    <source>
        <strain evidence="1 2">22II14-10F7</strain>
    </source>
</reference>
<evidence type="ECO:0000313" key="1">
    <source>
        <dbReference type="EMBL" id="ORL44829.1"/>
    </source>
</evidence>
<gene>
    <name evidence="1" type="ORF">IIF7_13522</name>
</gene>
<dbReference type="OrthoDB" id="9782387at2"/>
<dbReference type="InterPro" id="IPR014191">
    <property type="entry name" value="Anaer_RNR_activator"/>
</dbReference>
<organism evidence="1 2">
    <name type="scientific">Zunongwangia atlantica 22II14-10F7</name>
    <dbReference type="NCBI Taxonomy" id="1185767"/>
    <lineage>
        <taxon>Bacteria</taxon>
        <taxon>Pseudomonadati</taxon>
        <taxon>Bacteroidota</taxon>
        <taxon>Flavobacteriia</taxon>
        <taxon>Flavobacteriales</taxon>
        <taxon>Flavobacteriaceae</taxon>
        <taxon>Zunongwangia</taxon>
    </lineage>
</organism>
<dbReference type="NCBIfam" id="TIGR02826">
    <property type="entry name" value="RNR_activ_nrdG3"/>
    <property type="match status" value="1"/>
</dbReference>
<dbReference type="Pfam" id="PF13353">
    <property type="entry name" value="Fer4_12"/>
    <property type="match status" value="1"/>
</dbReference>
<comment type="caution">
    <text evidence="1">The sequence shown here is derived from an EMBL/GenBank/DDBJ whole genome shotgun (WGS) entry which is preliminary data.</text>
</comment>
<dbReference type="STRING" id="1185767.IIF7_13522"/>
<dbReference type="EMBL" id="ARYN01000012">
    <property type="protein sequence ID" value="ORL44829.1"/>
    <property type="molecule type" value="Genomic_DNA"/>
</dbReference>
<dbReference type="Gene3D" id="3.20.20.70">
    <property type="entry name" value="Aldolase class I"/>
    <property type="match status" value="1"/>
</dbReference>
<dbReference type="RefSeq" id="WP_084842235.1">
    <property type="nucleotide sequence ID" value="NZ_ARYN01000012.1"/>
</dbReference>
<dbReference type="InterPro" id="IPR058240">
    <property type="entry name" value="rSAM_sf"/>
</dbReference>
<dbReference type="AlphaFoldDB" id="A0A1Y1T1D1"/>
<dbReference type="Proteomes" id="UP000192746">
    <property type="component" value="Unassembled WGS sequence"/>
</dbReference>
<proteinExistence type="predicted"/>
<evidence type="ECO:0000313" key="2">
    <source>
        <dbReference type="Proteomes" id="UP000192746"/>
    </source>
</evidence>
<protein>
    <submittedName>
        <fullName evidence="1">Anaerobic ribonucleoside-triphosphate reductase activating protein</fullName>
    </submittedName>
</protein>
<dbReference type="InterPro" id="IPR013785">
    <property type="entry name" value="Aldolase_TIM"/>
</dbReference>
<accession>A0A1Y1T1D1</accession>
<keyword evidence="2" id="KW-1185">Reference proteome</keyword>
<name>A0A1Y1T1D1_9FLAO</name>